<accession>A0A3M4K1A5</accession>
<organism evidence="1 2">
    <name type="scientific">Pseudomonas syringae pv. actinidiae</name>
    <dbReference type="NCBI Taxonomy" id="103796"/>
    <lineage>
        <taxon>Bacteria</taxon>
        <taxon>Pseudomonadati</taxon>
        <taxon>Pseudomonadota</taxon>
        <taxon>Gammaproteobacteria</taxon>
        <taxon>Pseudomonadales</taxon>
        <taxon>Pseudomonadaceae</taxon>
        <taxon>Pseudomonas</taxon>
        <taxon>Pseudomonas syringae</taxon>
    </lineage>
</organism>
<dbReference type="EMBL" id="RBRB01000448">
    <property type="protein sequence ID" value="RMQ23049.1"/>
    <property type="molecule type" value="Genomic_DNA"/>
</dbReference>
<proteinExistence type="predicted"/>
<dbReference type="AlphaFoldDB" id="A0A3M4K1A5"/>
<comment type="caution">
    <text evidence="1">The sequence shown here is derived from an EMBL/GenBank/DDBJ whole genome shotgun (WGS) entry which is preliminary data.</text>
</comment>
<evidence type="ECO:0000313" key="2">
    <source>
        <dbReference type="Proteomes" id="UP000273140"/>
    </source>
</evidence>
<protein>
    <submittedName>
        <fullName evidence="1">Uncharacterized protein</fullName>
    </submittedName>
</protein>
<reference evidence="1 2" key="1">
    <citation type="submission" date="2018-08" db="EMBL/GenBank/DDBJ databases">
        <title>Recombination of ecologically and evolutionarily significant loci maintains genetic cohesion in the Pseudomonas syringae species complex.</title>
        <authorList>
            <person name="Dillon M."/>
            <person name="Thakur S."/>
            <person name="Almeida R.N.D."/>
            <person name="Weir B.S."/>
            <person name="Guttman D.S."/>
        </authorList>
    </citation>
    <scope>NUCLEOTIDE SEQUENCE [LARGE SCALE GENOMIC DNA]</scope>
    <source>
        <strain evidence="1 2">ICMP 19074</strain>
    </source>
</reference>
<name>A0A3M4K1A5_PSESF</name>
<evidence type="ECO:0000313" key="1">
    <source>
        <dbReference type="EMBL" id="RMQ23049.1"/>
    </source>
</evidence>
<sequence length="117" mass="13433">MCGKDEVMPEQKIAFIQPAPVIRDENGFFEHPDMPDFDEGDGEKCKGWVAEQALEVRKVELEYASDQAVADRYFEAGDADCSYWEPDRPDGEDWFCLSIHDTDDGPVCWWARRLVTP</sequence>
<dbReference type="Proteomes" id="UP000273140">
    <property type="component" value="Unassembled WGS sequence"/>
</dbReference>
<gene>
    <name evidence="1" type="ORF">ALQ07_01855</name>
</gene>